<dbReference type="AlphaFoldDB" id="A0A166SRX8"/>
<accession>A0A166SRX8</accession>
<evidence type="ECO:0008006" key="4">
    <source>
        <dbReference type="Google" id="ProtNLM"/>
    </source>
</evidence>
<dbReference type="EMBL" id="KV417497">
    <property type="protein sequence ID" value="KZP29756.1"/>
    <property type="molecule type" value="Genomic_DNA"/>
</dbReference>
<evidence type="ECO:0000313" key="3">
    <source>
        <dbReference type="Proteomes" id="UP000076532"/>
    </source>
</evidence>
<feature type="region of interest" description="Disordered" evidence="1">
    <location>
        <begin position="233"/>
        <end position="264"/>
    </location>
</feature>
<reference evidence="2 3" key="1">
    <citation type="journal article" date="2016" name="Mol. Biol. Evol.">
        <title>Comparative Genomics of Early-Diverging Mushroom-Forming Fungi Provides Insights into the Origins of Lignocellulose Decay Capabilities.</title>
        <authorList>
            <person name="Nagy L.G."/>
            <person name="Riley R."/>
            <person name="Tritt A."/>
            <person name="Adam C."/>
            <person name="Daum C."/>
            <person name="Floudas D."/>
            <person name="Sun H."/>
            <person name="Yadav J.S."/>
            <person name="Pangilinan J."/>
            <person name="Larsson K.H."/>
            <person name="Matsuura K."/>
            <person name="Barry K."/>
            <person name="Labutti K."/>
            <person name="Kuo R."/>
            <person name="Ohm R.A."/>
            <person name="Bhattacharya S.S."/>
            <person name="Shirouzu T."/>
            <person name="Yoshinaga Y."/>
            <person name="Martin F.M."/>
            <person name="Grigoriev I.V."/>
            <person name="Hibbett D.S."/>
        </authorList>
    </citation>
    <scope>NUCLEOTIDE SEQUENCE [LARGE SCALE GENOMIC DNA]</scope>
    <source>
        <strain evidence="2 3">CBS 109695</strain>
    </source>
</reference>
<gene>
    <name evidence="2" type="ORF">FIBSPDRAFT_884778</name>
</gene>
<evidence type="ECO:0000313" key="2">
    <source>
        <dbReference type="EMBL" id="KZP29756.1"/>
    </source>
</evidence>
<sequence length="466" mass="51144">MPMPVRRHSTAPRWDGEARDLQWFLEDVEAVSAENALSEAATIKAALRYAPPSDSDAWKYTAGSEASSWPAFVEDVLALYPGTLEKQRNTRRALEALVSAQATVRIKSRSDFGKYHRDFLGISGSLIKAGRLDTGRRDELFVNGIHPELRSLIITHHYYKFPDHDVDDAYPYKEILAAADRVFSGAHPGLPIAIGDTTPPEPELIKAEALLEPDVLSTLRTIQQHLSALSIPRQSDVPLPATPAPAPAPAPSSTPSAIHSSRKPSPPVLCTFCGRPGEFIRQCPVVREYVRTGKAVRDPDTNWLAIPGGGRLPYVPNGTLQDRFDAFHLAHAAPITHVHRPRFPACPMYPPFPMRAPCPGPVRAPLSGAIRLPRCPTYAAPSTAIRSEPPLRVSCVRVADVNLLGAVQEYRDAESVKGEDPVLMAFEAEASGRQNKPSTSRRRFDPFELGLISPFCLSMPHDWPVP</sequence>
<keyword evidence="3" id="KW-1185">Reference proteome</keyword>
<name>A0A166SRX8_9AGAM</name>
<organism evidence="2 3">
    <name type="scientific">Athelia psychrophila</name>
    <dbReference type="NCBI Taxonomy" id="1759441"/>
    <lineage>
        <taxon>Eukaryota</taxon>
        <taxon>Fungi</taxon>
        <taxon>Dikarya</taxon>
        <taxon>Basidiomycota</taxon>
        <taxon>Agaricomycotina</taxon>
        <taxon>Agaricomycetes</taxon>
        <taxon>Agaricomycetidae</taxon>
        <taxon>Atheliales</taxon>
        <taxon>Atheliaceae</taxon>
        <taxon>Athelia</taxon>
    </lineage>
</organism>
<dbReference type="STRING" id="436010.A0A166SRX8"/>
<proteinExistence type="predicted"/>
<dbReference type="Proteomes" id="UP000076532">
    <property type="component" value="Unassembled WGS sequence"/>
</dbReference>
<evidence type="ECO:0000256" key="1">
    <source>
        <dbReference type="SAM" id="MobiDB-lite"/>
    </source>
</evidence>
<dbReference type="OrthoDB" id="3260031at2759"/>
<feature type="compositionally biased region" description="Pro residues" evidence="1">
    <location>
        <begin position="240"/>
        <end position="252"/>
    </location>
</feature>
<protein>
    <recommendedName>
        <fullName evidence="4">CCHC-type domain-containing protein</fullName>
    </recommendedName>
</protein>